<feature type="domain" description="HTH lacI-type" evidence="5">
    <location>
        <begin position="7"/>
        <end position="61"/>
    </location>
</feature>
<accession>A0A514LHX5</accession>
<dbReference type="PANTHER" id="PTHR30146">
    <property type="entry name" value="LACI-RELATED TRANSCRIPTIONAL REPRESSOR"/>
    <property type="match status" value="1"/>
</dbReference>
<proteinExistence type="predicted"/>
<dbReference type="SMART" id="SM00354">
    <property type="entry name" value="HTH_LACI"/>
    <property type="match status" value="1"/>
</dbReference>
<keyword evidence="4" id="KW-0804">Transcription</keyword>
<keyword evidence="2" id="KW-0805">Transcription regulation</keyword>
<evidence type="ECO:0000313" key="6">
    <source>
        <dbReference type="EMBL" id="QDI91429.1"/>
    </source>
</evidence>
<dbReference type="GO" id="GO:0000976">
    <property type="term" value="F:transcription cis-regulatory region binding"/>
    <property type="evidence" value="ECO:0007669"/>
    <property type="project" value="TreeGrafter"/>
</dbReference>
<evidence type="ECO:0000313" key="7">
    <source>
        <dbReference type="Proteomes" id="UP000319756"/>
    </source>
</evidence>
<dbReference type="GO" id="GO:0003700">
    <property type="term" value="F:DNA-binding transcription factor activity"/>
    <property type="evidence" value="ECO:0007669"/>
    <property type="project" value="TreeGrafter"/>
</dbReference>
<dbReference type="InterPro" id="IPR001761">
    <property type="entry name" value="Peripla_BP/Lac1_sug-bd_dom"/>
</dbReference>
<dbReference type="CDD" id="cd06267">
    <property type="entry name" value="PBP1_LacI_sugar_binding-like"/>
    <property type="match status" value="1"/>
</dbReference>
<reference evidence="7" key="1">
    <citation type="submission" date="2019-01" db="EMBL/GenBank/DDBJ databases">
        <title>Genomic analysis of Salicibibacter sp. NKC3-5.</title>
        <authorList>
            <person name="Oh Y.J."/>
        </authorList>
    </citation>
    <scope>NUCLEOTIDE SEQUENCE [LARGE SCALE GENOMIC DNA]</scope>
    <source>
        <strain evidence="7">NKC3-5</strain>
    </source>
</reference>
<evidence type="ECO:0000256" key="1">
    <source>
        <dbReference type="ARBA" id="ARBA00022491"/>
    </source>
</evidence>
<sequence>MIFMSTSSIREVATVAGVSTATVSHVINETRFVADSTRQRVIDAMAELDYTPNFAAKTLRSQQTSTIGLVIPDISNHFFTSVVKGIEQHLNQKGYQLLVGNTDENLELEIGKLKTFQAQQVSGIILASSAESYQDIEPYIDQKTPAIYVDRIPDGTTGDYISVENEKAVYDAVQLLIERGHGRIGMVTGINTLSTTQERIKGYRKALVHSGISVDENLIFEGDSKFTGGYQAAEKLLTKPDITAIFVANNLMTIGVCTYLKEHKIAIPDDVAIIGFDDYEWAKITDPPLSVIKQPAEAMGEKAVEALLCKIKTDDPGNQSFRFPTELILRGSC</sequence>
<dbReference type="Pfam" id="PF00532">
    <property type="entry name" value="Peripla_BP_1"/>
    <property type="match status" value="1"/>
</dbReference>
<name>A0A514LHX5_9BACI</name>
<dbReference type="InterPro" id="IPR000843">
    <property type="entry name" value="HTH_LacI"/>
</dbReference>
<dbReference type="KEGG" id="sale:EPH95_09740"/>
<dbReference type="PROSITE" id="PS00356">
    <property type="entry name" value="HTH_LACI_1"/>
    <property type="match status" value="1"/>
</dbReference>
<evidence type="ECO:0000256" key="2">
    <source>
        <dbReference type="ARBA" id="ARBA00023015"/>
    </source>
</evidence>
<evidence type="ECO:0000256" key="3">
    <source>
        <dbReference type="ARBA" id="ARBA00023125"/>
    </source>
</evidence>
<keyword evidence="1" id="KW-0678">Repressor</keyword>
<dbReference type="InterPro" id="IPR010982">
    <property type="entry name" value="Lambda_DNA-bd_dom_sf"/>
</dbReference>
<dbReference type="Gene3D" id="1.10.260.40">
    <property type="entry name" value="lambda repressor-like DNA-binding domains"/>
    <property type="match status" value="1"/>
</dbReference>
<dbReference type="SUPFAM" id="SSF53822">
    <property type="entry name" value="Periplasmic binding protein-like I"/>
    <property type="match status" value="1"/>
</dbReference>
<dbReference type="Proteomes" id="UP000319756">
    <property type="component" value="Chromosome"/>
</dbReference>
<dbReference type="Pfam" id="PF00356">
    <property type="entry name" value="LacI"/>
    <property type="match status" value="1"/>
</dbReference>
<evidence type="ECO:0000256" key="4">
    <source>
        <dbReference type="ARBA" id="ARBA00023163"/>
    </source>
</evidence>
<organism evidence="6 7">
    <name type="scientific">Salicibibacter halophilus</name>
    <dbReference type="NCBI Taxonomy" id="2502791"/>
    <lineage>
        <taxon>Bacteria</taxon>
        <taxon>Bacillati</taxon>
        <taxon>Bacillota</taxon>
        <taxon>Bacilli</taxon>
        <taxon>Bacillales</taxon>
        <taxon>Bacillaceae</taxon>
        <taxon>Salicibibacter</taxon>
    </lineage>
</organism>
<dbReference type="AlphaFoldDB" id="A0A514LHX5"/>
<dbReference type="CDD" id="cd01392">
    <property type="entry name" value="HTH_LacI"/>
    <property type="match status" value="1"/>
</dbReference>
<gene>
    <name evidence="6" type="ORF">EPH95_09740</name>
</gene>
<dbReference type="SUPFAM" id="SSF47413">
    <property type="entry name" value="lambda repressor-like DNA-binding domains"/>
    <property type="match status" value="1"/>
</dbReference>
<dbReference type="PANTHER" id="PTHR30146:SF148">
    <property type="entry name" value="HTH-TYPE TRANSCRIPTIONAL REPRESSOR PURR-RELATED"/>
    <property type="match status" value="1"/>
</dbReference>
<dbReference type="PROSITE" id="PS50932">
    <property type="entry name" value="HTH_LACI_2"/>
    <property type="match status" value="1"/>
</dbReference>
<keyword evidence="3" id="KW-0238">DNA-binding</keyword>
<dbReference type="EMBL" id="CP035485">
    <property type="protein sequence ID" value="QDI91429.1"/>
    <property type="molecule type" value="Genomic_DNA"/>
</dbReference>
<keyword evidence="7" id="KW-1185">Reference proteome</keyword>
<dbReference type="InterPro" id="IPR028082">
    <property type="entry name" value="Peripla_BP_I"/>
</dbReference>
<protein>
    <submittedName>
        <fullName evidence="6">LacI family transcriptional regulator</fullName>
    </submittedName>
</protein>
<evidence type="ECO:0000259" key="5">
    <source>
        <dbReference type="PROSITE" id="PS50932"/>
    </source>
</evidence>
<dbReference type="OrthoDB" id="9796186at2"/>
<dbReference type="Gene3D" id="3.40.50.2300">
    <property type="match status" value="2"/>
</dbReference>